<comment type="caution">
    <text evidence="1">The sequence shown here is derived from an EMBL/GenBank/DDBJ whole genome shotgun (WGS) entry which is preliminary data.</text>
</comment>
<proteinExistence type="predicted"/>
<gene>
    <name evidence="1" type="ORF">OXX778_LOCUS13633</name>
</gene>
<evidence type="ECO:0000313" key="2">
    <source>
        <dbReference type="Proteomes" id="UP000663879"/>
    </source>
</evidence>
<reference evidence="1" key="1">
    <citation type="submission" date="2021-02" db="EMBL/GenBank/DDBJ databases">
        <authorList>
            <person name="Nowell W R."/>
        </authorList>
    </citation>
    <scope>NUCLEOTIDE SEQUENCE</scope>
    <source>
        <strain evidence="1">Ploen Becks lab</strain>
    </source>
</reference>
<accession>A0A814CUP4</accession>
<evidence type="ECO:0000313" key="1">
    <source>
        <dbReference type="EMBL" id="CAF0944930.1"/>
    </source>
</evidence>
<protein>
    <submittedName>
        <fullName evidence="1">Uncharacterized protein</fullName>
    </submittedName>
</protein>
<keyword evidence="2" id="KW-1185">Reference proteome</keyword>
<organism evidence="1 2">
    <name type="scientific">Brachionus calyciflorus</name>
    <dbReference type="NCBI Taxonomy" id="104777"/>
    <lineage>
        <taxon>Eukaryota</taxon>
        <taxon>Metazoa</taxon>
        <taxon>Spiralia</taxon>
        <taxon>Gnathifera</taxon>
        <taxon>Rotifera</taxon>
        <taxon>Eurotatoria</taxon>
        <taxon>Monogononta</taxon>
        <taxon>Pseudotrocha</taxon>
        <taxon>Ploima</taxon>
        <taxon>Brachionidae</taxon>
        <taxon>Brachionus</taxon>
    </lineage>
</organism>
<dbReference type="Proteomes" id="UP000663879">
    <property type="component" value="Unassembled WGS sequence"/>
</dbReference>
<dbReference type="AlphaFoldDB" id="A0A814CUP4"/>
<dbReference type="EMBL" id="CAJNOC010002652">
    <property type="protein sequence ID" value="CAF0944930.1"/>
    <property type="molecule type" value="Genomic_DNA"/>
</dbReference>
<name>A0A814CUP4_9BILA</name>
<sequence>MTPSLKNKDFLEFLENIILYRNTNDRFLIVGVSLVDNDGNAKNEDDNLYEDENSHDLIDELNSFDHEQDEFD</sequence>